<evidence type="ECO:0000313" key="2">
    <source>
        <dbReference type="Proteomes" id="UP000054563"/>
    </source>
</evidence>
<protein>
    <submittedName>
        <fullName evidence="1">Uncharacterized protein</fullName>
    </submittedName>
</protein>
<evidence type="ECO:0000313" key="1">
    <source>
        <dbReference type="EMBL" id="KMU91196.1"/>
    </source>
</evidence>
<dbReference type="VEuPathDB" id="FungiDB:CIHG_08864"/>
<proteinExistence type="predicted"/>
<organism evidence="1 2">
    <name type="scientific">Coccidioides immitis H538.4</name>
    <dbReference type="NCBI Taxonomy" id="396776"/>
    <lineage>
        <taxon>Eukaryota</taxon>
        <taxon>Fungi</taxon>
        <taxon>Dikarya</taxon>
        <taxon>Ascomycota</taxon>
        <taxon>Pezizomycotina</taxon>
        <taxon>Eurotiomycetes</taxon>
        <taxon>Eurotiomycetidae</taxon>
        <taxon>Onygenales</taxon>
        <taxon>Onygenaceae</taxon>
        <taxon>Coccidioides</taxon>
    </lineage>
</organism>
<reference evidence="2" key="1">
    <citation type="journal article" date="2010" name="Genome Res.">
        <title>Population genomic sequencing of Coccidioides fungi reveals recent hybridization and transposon control.</title>
        <authorList>
            <person name="Neafsey D.E."/>
            <person name="Barker B.M."/>
            <person name="Sharpton T.J."/>
            <person name="Stajich J.E."/>
            <person name="Park D.J."/>
            <person name="Whiston E."/>
            <person name="Hung C.-Y."/>
            <person name="McMahan C."/>
            <person name="White J."/>
            <person name="Sykes S."/>
            <person name="Heiman D."/>
            <person name="Young S."/>
            <person name="Zeng Q."/>
            <person name="Abouelleil A."/>
            <person name="Aftuck L."/>
            <person name="Bessette D."/>
            <person name="Brown A."/>
            <person name="FitzGerald M."/>
            <person name="Lui A."/>
            <person name="Macdonald J.P."/>
            <person name="Priest M."/>
            <person name="Orbach M.J."/>
            <person name="Galgiani J.N."/>
            <person name="Kirkland T.N."/>
            <person name="Cole G.T."/>
            <person name="Birren B.W."/>
            <person name="Henn M.R."/>
            <person name="Taylor J.W."/>
            <person name="Rounsley S.D."/>
        </authorList>
    </citation>
    <scope>NUCLEOTIDE SEQUENCE [LARGE SCALE GENOMIC DNA]</scope>
    <source>
        <strain evidence="2">H538.4</strain>
    </source>
</reference>
<dbReference type="EMBL" id="DS017032">
    <property type="protein sequence ID" value="KMU91196.1"/>
    <property type="molecule type" value="Genomic_DNA"/>
</dbReference>
<sequence>MPVLSVAASVQFSPFSSYNSSLFSSLRRIPTLSFADKIRSSSIVVSSLPFSSVVIISLTPAQASSAALSPSLMIVALALARNVVVAIPSAPAEFVGAVILQSAWDCPALSPQD</sequence>
<accession>A0A0J8S305</accession>
<dbReference type="AlphaFoldDB" id="A0A0J8S305"/>
<name>A0A0J8S305_COCIT</name>
<gene>
    <name evidence="1" type="ORF">CIHG_08864</name>
</gene>
<dbReference type="Proteomes" id="UP000054563">
    <property type="component" value="Unassembled WGS sequence"/>
</dbReference>